<reference evidence="3" key="1">
    <citation type="submission" date="2025-08" db="UniProtKB">
        <authorList>
            <consortium name="Ensembl"/>
        </authorList>
    </citation>
    <scope>IDENTIFICATION</scope>
</reference>
<evidence type="ECO:0000256" key="2">
    <source>
        <dbReference type="SAM" id="MobiDB-lite"/>
    </source>
</evidence>
<evidence type="ECO:0000256" key="1">
    <source>
        <dbReference type="ARBA" id="ARBA00008666"/>
    </source>
</evidence>
<keyword evidence="4" id="KW-1185">Reference proteome</keyword>
<reference evidence="3" key="2">
    <citation type="submission" date="2025-09" db="UniProtKB">
        <authorList>
            <consortium name="Ensembl"/>
        </authorList>
    </citation>
    <scope>IDENTIFICATION</scope>
</reference>
<dbReference type="Proteomes" id="UP000694567">
    <property type="component" value="Unplaced"/>
</dbReference>
<dbReference type="PANTHER" id="PTHR33560">
    <property type="entry name" value="PROTEIN FAM227B"/>
    <property type="match status" value="1"/>
</dbReference>
<accession>A0A8C0EVH5</accession>
<name>A0A8C0EVH5_BUBBB</name>
<evidence type="ECO:0000313" key="4">
    <source>
        <dbReference type="Proteomes" id="UP000694567"/>
    </source>
</evidence>
<feature type="region of interest" description="Disordered" evidence="2">
    <location>
        <begin position="1"/>
        <end position="35"/>
    </location>
</feature>
<dbReference type="AlphaFoldDB" id="A0A8C0EVH5"/>
<protein>
    <submittedName>
        <fullName evidence="3">Uncharacterized protein</fullName>
    </submittedName>
</protein>
<dbReference type="InterPro" id="IPR029417">
    <property type="entry name" value="FAM227"/>
</dbReference>
<feature type="compositionally biased region" description="Basic and acidic residues" evidence="2">
    <location>
        <begin position="1"/>
        <end position="13"/>
    </location>
</feature>
<dbReference type="PANTHER" id="PTHR33560:SF1">
    <property type="entry name" value="PROTEIN FAM227A"/>
    <property type="match status" value="1"/>
</dbReference>
<comment type="similarity">
    <text evidence="1">Belongs to the FAM227 family.</text>
</comment>
<evidence type="ECO:0000313" key="3">
    <source>
        <dbReference type="Ensembl" id="ENSBOBP00000010472.1"/>
    </source>
</evidence>
<proteinExistence type="inferred from homology"/>
<dbReference type="Ensembl" id="ENSBOBT00000010732.1">
    <property type="protein sequence ID" value="ENSBOBP00000010472.1"/>
    <property type="gene ID" value="ENSBOBG00000006716.1"/>
</dbReference>
<organism evidence="3 4">
    <name type="scientific">Bubo bubo</name>
    <name type="common">Eurasian eagle-owl</name>
    <name type="synonym">Strix bubo</name>
    <dbReference type="NCBI Taxonomy" id="30461"/>
    <lineage>
        <taxon>Eukaryota</taxon>
        <taxon>Metazoa</taxon>
        <taxon>Chordata</taxon>
        <taxon>Craniata</taxon>
        <taxon>Vertebrata</taxon>
        <taxon>Euteleostomi</taxon>
        <taxon>Archelosauria</taxon>
        <taxon>Archosauria</taxon>
        <taxon>Dinosauria</taxon>
        <taxon>Saurischia</taxon>
        <taxon>Theropoda</taxon>
        <taxon>Coelurosauria</taxon>
        <taxon>Aves</taxon>
        <taxon>Neognathae</taxon>
        <taxon>Neoaves</taxon>
        <taxon>Telluraves</taxon>
        <taxon>Strigiformes</taxon>
        <taxon>Strigidae</taxon>
        <taxon>Bubo</taxon>
    </lineage>
</organism>
<sequence>MVENKANGKDRQALKLSGSFSKTSDKRKSTASAGKPTSAKFSRLCFEPDNLLMSLSKKIPMPEISSQCFDISKLSLASFLFQSHPTCCGPDLTWHLSNINGHSPLIHNFLQSCNAEPWSGQDILICRREISNPVTRSKICVFLMQEHSQQYSIEYFVKTLPKDLKTGTESSLSLAVPSLFLPIIPF</sequence>